<accession>A0A6M3L977</accession>
<gene>
    <name evidence="2" type="ORF">MM415A03243_0007</name>
    <name evidence="3" type="ORF">MM415B03341_0006</name>
</gene>
<feature type="region of interest" description="Disordered" evidence="1">
    <location>
        <begin position="116"/>
        <end position="142"/>
    </location>
</feature>
<evidence type="ECO:0000313" key="2">
    <source>
        <dbReference type="EMBL" id="QJA71352.1"/>
    </source>
</evidence>
<evidence type="ECO:0000313" key="3">
    <source>
        <dbReference type="EMBL" id="QJA91547.1"/>
    </source>
</evidence>
<organism evidence="3">
    <name type="scientific">viral metagenome</name>
    <dbReference type="NCBI Taxonomy" id="1070528"/>
    <lineage>
        <taxon>unclassified sequences</taxon>
        <taxon>metagenomes</taxon>
        <taxon>organismal metagenomes</taxon>
    </lineage>
</organism>
<protein>
    <submittedName>
        <fullName evidence="3">Uncharacterized protein</fullName>
    </submittedName>
</protein>
<dbReference type="EMBL" id="MT141866">
    <property type="protein sequence ID" value="QJA71352.1"/>
    <property type="molecule type" value="Genomic_DNA"/>
</dbReference>
<reference evidence="3" key="1">
    <citation type="submission" date="2020-03" db="EMBL/GenBank/DDBJ databases">
        <title>The deep terrestrial virosphere.</title>
        <authorList>
            <person name="Holmfeldt K."/>
            <person name="Nilsson E."/>
            <person name="Simone D."/>
            <person name="Lopez-Fernandez M."/>
            <person name="Wu X."/>
            <person name="de Brujin I."/>
            <person name="Lundin D."/>
            <person name="Andersson A."/>
            <person name="Bertilsson S."/>
            <person name="Dopson M."/>
        </authorList>
    </citation>
    <scope>NUCLEOTIDE SEQUENCE</scope>
    <source>
        <strain evidence="2">MM415A03243</strain>
        <strain evidence="3">MM415B03341</strain>
    </source>
</reference>
<name>A0A6M3L977_9ZZZZ</name>
<proteinExistence type="predicted"/>
<dbReference type="EMBL" id="MT142995">
    <property type="protein sequence ID" value="QJA91547.1"/>
    <property type="molecule type" value="Genomic_DNA"/>
</dbReference>
<evidence type="ECO:0000256" key="1">
    <source>
        <dbReference type="SAM" id="MobiDB-lite"/>
    </source>
</evidence>
<sequence length="142" mass="16095">MKYTKKVSVGAFLKKGEDFKDGDIVEIANEGKQQEGQFGMQDLFLLKTKTNEGNVSFNQTTINNLIDGYGEDSINWIGKKVKVHAILSNVQGKMIKVYYFLHPDSKLDETTGQFALPNKEKFPEPPEEKLPFEGDQDISQYI</sequence>
<dbReference type="AlphaFoldDB" id="A0A6M3L977"/>
<feature type="compositionally biased region" description="Basic and acidic residues" evidence="1">
    <location>
        <begin position="118"/>
        <end position="132"/>
    </location>
</feature>